<dbReference type="GO" id="GO:0003723">
    <property type="term" value="F:RNA binding"/>
    <property type="evidence" value="ECO:0007669"/>
    <property type="project" value="InterPro"/>
</dbReference>
<name>A0A3A1YD06_9GAMM</name>
<proteinExistence type="predicted"/>
<dbReference type="Proteomes" id="UP000265964">
    <property type="component" value="Unassembled WGS sequence"/>
</dbReference>
<dbReference type="InterPro" id="IPR053735">
    <property type="entry name" value="Type_III_TA_endoRNase"/>
</dbReference>
<dbReference type="AlphaFoldDB" id="A0A3A1YD06"/>
<sequence length="194" mass="23310">MTKLKLYSVDSHYLQYLYQIDPEVYCVLSNRKQSYPLVGLIVEQVGREYFIPLTAARDKHKKFKNSSREHFLIYEYIEKEDVSEEMICVKTRDKYKKILAVIEIKKMIPLAQGTYAPVNFLEITDHKYLALLQKEYNFCLNIEELIIKKARAIYEQQRESKVVHRFHCNYSKLEKAMALWQERNLERNLDKECR</sequence>
<accession>A0A3A1YD06</accession>
<dbReference type="GO" id="GO:0004521">
    <property type="term" value="F:RNA endonuclease activity"/>
    <property type="evidence" value="ECO:0007669"/>
    <property type="project" value="InterPro"/>
</dbReference>
<organism evidence="1 2">
    <name type="scientific">Psittacicella gerlachiana</name>
    <dbReference type="NCBI Taxonomy" id="2028574"/>
    <lineage>
        <taxon>Bacteria</taxon>
        <taxon>Pseudomonadati</taxon>
        <taxon>Pseudomonadota</taxon>
        <taxon>Gammaproteobacteria</taxon>
        <taxon>Pasteurellales</taxon>
        <taxon>Psittacicellaceae</taxon>
        <taxon>Psittacicella</taxon>
    </lineage>
</organism>
<dbReference type="Pfam" id="PF13958">
    <property type="entry name" value="ToxN_toxin"/>
    <property type="match status" value="1"/>
</dbReference>
<dbReference type="Gene3D" id="3.10.129.130">
    <property type="match status" value="1"/>
</dbReference>
<evidence type="ECO:0000313" key="2">
    <source>
        <dbReference type="Proteomes" id="UP000265964"/>
    </source>
</evidence>
<evidence type="ECO:0008006" key="3">
    <source>
        <dbReference type="Google" id="ProtNLM"/>
    </source>
</evidence>
<dbReference type="RefSeq" id="WP_119534727.1">
    <property type="nucleotide sequence ID" value="NZ_NRJF01000110.1"/>
</dbReference>
<dbReference type="OrthoDB" id="1655812at2"/>
<dbReference type="InterPro" id="IPR025911">
    <property type="entry name" value="ToxN/AbiQ_toxin"/>
</dbReference>
<gene>
    <name evidence="1" type="ORF">CKF59_04215</name>
</gene>
<reference evidence="1 2" key="1">
    <citation type="submission" date="2017-08" db="EMBL/GenBank/DDBJ databases">
        <title>Reclassification of Bisgaard taxon 37 and 44.</title>
        <authorList>
            <person name="Christensen H."/>
        </authorList>
    </citation>
    <scope>NUCLEOTIDE SEQUENCE [LARGE SCALE GENOMIC DNA]</scope>
    <source>
        <strain evidence="1 2">EEAB3T1</strain>
    </source>
</reference>
<dbReference type="EMBL" id="NRJF01000110">
    <property type="protein sequence ID" value="RIY35040.1"/>
    <property type="molecule type" value="Genomic_DNA"/>
</dbReference>
<keyword evidence="2" id="KW-1185">Reference proteome</keyword>
<comment type="caution">
    <text evidence="1">The sequence shown here is derived from an EMBL/GenBank/DDBJ whole genome shotgun (WGS) entry which is preliminary data.</text>
</comment>
<evidence type="ECO:0000313" key="1">
    <source>
        <dbReference type="EMBL" id="RIY35040.1"/>
    </source>
</evidence>
<protein>
    <recommendedName>
        <fullName evidence="3">Type III toxin-antitoxin system ToxN/AbiQ family toxin</fullName>
    </recommendedName>
</protein>